<protein>
    <submittedName>
        <fullName evidence="3">Uncharacterized protein LOC113212151</fullName>
    </submittedName>
</protein>
<name>A0A6J1SZ52_FRAOC</name>
<keyword evidence="2" id="KW-1185">Reference proteome</keyword>
<accession>A0A6J1SZ52</accession>
<reference evidence="3" key="1">
    <citation type="submission" date="2025-08" db="UniProtKB">
        <authorList>
            <consortium name="RefSeq"/>
        </authorList>
    </citation>
    <scope>IDENTIFICATION</scope>
    <source>
        <tissue evidence="3">Whole organism</tissue>
    </source>
</reference>
<evidence type="ECO:0000256" key="1">
    <source>
        <dbReference type="SAM" id="MobiDB-lite"/>
    </source>
</evidence>
<feature type="region of interest" description="Disordered" evidence="1">
    <location>
        <begin position="162"/>
        <end position="195"/>
    </location>
</feature>
<dbReference type="AlphaFoldDB" id="A0A6J1SZ52"/>
<dbReference type="GeneID" id="113212151"/>
<organism evidence="2 3">
    <name type="scientific">Frankliniella occidentalis</name>
    <name type="common">Western flower thrips</name>
    <name type="synonym">Euthrips occidentalis</name>
    <dbReference type="NCBI Taxonomy" id="133901"/>
    <lineage>
        <taxon>Eukaryota</taxon>
        <taxon>Metazoa</taxon>
        <taxon>Ecdysozoa</taxon>
        <taxon>Arthropoda</taxon>
        <taxon>Hexapoda</taxon>
        <taxon>Insecta</taxon>
        <taxon>Pterygota</taxon>
        <taxon>Neoptera</taxon>
        <taxon>Paraneoptera</taxon>
        <taxon>Thysanoptera</taxon>
        <taxon>Terebrantia</taxon>
        <taxon>Thripoidea</taxon>
        <taxon>Thripidae</taxon>
        <taxon>Frankliniella</taxon>
    </lineage>
</organism>
<proteinExistence type="predicted"/>
<evidence type="ECO:0000313" key="2">
    <source>
        <dbReference type="Proteomes" id="UP000504606"/>
    </source>
</evidence>
<gene>
    <name evidence="3" type="primary">LOC113212151</name>
</gene>
<dbReference type="OrthoDB" id="10336102at2759"/>
<sequence length="195" mass="22812">MSQDVFCSVYSKDYKWFENVERPPPARGINIAEDPEKYDKFLSPEELKPGQDSLDAIQQLHLLRSKSTYRVDYCEERFPRSDAAVDPLKEDELMDSLERVLHPPDRKLLPPPDTARVVYGYCPRRRFRSGRTFYTDVHSRPAYEQLKRLVLERGTCRLATPPVVYPEPDYSTPPCRQGKEPPPRTWIHLRPDPHS</sequence>
<evidence type="ECO:0000313" key="3">
    <source>
        <dbReference type="RefSeq" id="XP_026286539.1"/>
    </source>
</evidence>
<dbReference type="Proteomes" id="UP000504606">
    <property type="component" value="Unplaced"/>
</dbReference>
<dbReference type="RefSeq" id="XP_026286539.1">
    <property type="nucleotide sequence ID" value="XM_026430754.2"/>
</dbReference>
<dbReference type="KEGG" id="foc:113212151"/>